<dbReference type="Gene3D" id="3.30.420.10">
    <property type="entry name" value="Ribonuclease H-like superfamily/Ribonuclease H"/>
    <property type="match status" value="1"/>
</dbReference>
<dbReference type="InterPro" id="IPR039537">
    <property type="entry name" value="Retrotran_Ty1/copia-like"/>
</dbReference>
<keyword evidence="2" id="KW-0378">Hydrolase</keyword>
<keyword evidence="1" id="KW-0479">Metal-binding</keyword>
<dbReference type="PROSITE" id="PS50994">
    <property type="entry name" value="INTEGRASE"/>
    <property type="match status" value="1"/>
</dbReference>
<dbReference type="PANTHER" id="PTHR42648:SF21">
    <property type="entry name" value="CYSTEINE-RICH RLK (RECEPTOR-LIKE PROTEIN KINASE) 8"/>
    <property type="match status" value="1"/>
</dbReference>
<feature type="region of interest" description="Disordered" evidence="3">
    <location>
        <begin position="1"/>
        <end position="22"/>
    </location>
</feature>
<evidence type="ECO:0000256" key="3">
    <source>
        <dbReference type="SAM" id="MobiDB-lite"/>
    </source>
</evidence>
<dbReference type="GO" id="GO:0016787">
    <property type="term" value="F:hydrolase activity"/>
    <property type="evidence" value="ECO:0007669"/>
    <property type="project" value="UniProtKB-KW"/>
</dbReference>
<dbReference type="GO" id="GO:0015074">
    <property type="term" value="P:DNA integration"/>
    <property type="evidence" value="ECO:0007669"/>
    <property type="project" value="InterPro"/>
</dbReference>
<dbReference type="Pfam" id="PF07727">
    <property type="entry name" value="RVT_2"/>
    <property type="match status" value="1"/>
</dbReference>
<dbReference type="InterPro" id="IPR036875">
    <property type="entry name" value="Znf_CCHC_sf"/>
</dbReference>
<dbReference type="EMBL" id="BKCJ010001028">
    <property type="protein sequence ID" value="GEU38234.1"/>
    <property type="molecule type" value="Genomic_DNA"/>
</dbReference>
<dbReference type="SUPFAM" id="SSF57756">
    <property type="entry name" value="Retrovirus zinc finger-like domains"/>
    <property type="match status" value="1"/>
</dbReference>
<proteinExistence type="predicted"/>
<dbReference type="InterPro" id="IPR025724">
    <property type="entry name" value="GAG-pre-integrase_dom"/>
</dbReference>
<accession>A0A6L2JRI6</accession>
<protein>
    <submittedName>
        <fullName evidence="5">Retrovirus-related Pol polyprotein from transposon TNT 1-94</fullName>
    </submittedName>
</protein>
<dbReference type="InterPro" id="IPR013103">
    <property type="entry name" value="RVT_2"/>
</dbReference>
<reference evidence="5" key="1">
    <citation type="journal article" date="2019" name="Sci. Rep.">
        <title>Draft genome of Tanacetum cinerariifolium, the natural source of mosquito coil.</title>
        <authorList>
            <person name="Yamashiro T."/>
            <person name="Shiraishi A."/>
            <person name="Satake H."/>
            <person name="Nakayama K."/>
        </authorList>
    </citation>
    <scope>NUCLEOTIDE SEQUENCE</scope>
</reference>
<dbReference type="InterPro" id="IPR001584">
    <property type="entry name" value="Integrase_cat-core"/>
</dbReference>
<dbReference type="InterPro" id="IPR012337">
    <property type="entry name" value="RNaseH-like_sf"/>
</dbReference>
<feature type="region of interest" description="Disordered" evidence="3">
    <location>
        <begin position="332"/>
        <end position="354"/>
    </location>
</feature>
<dbReference type="GO" id="GO:0008270">
    <property type="term" value="F:zinc ion binding"/>
    <property type="evidence" value="ECO:0007669"/>
    <property type="project" value="InterPro"/>
</dbReference>
<dbReference type="PANTHER" id="PTHR42648">
    <property type="entry name" value="TRANSPOSASE, PUTATIVE-RELATED"/>
    <property type="match status" value="1"/>
</dbReference>
<dbReference type="SUPFAM" id="SSF53098">
    <property type="entry name" value="Ribonuclease H-like"/>
    <property type="match status" value="1"/>
</dbReference>
<dbReference type="Gene3D" id="4.10.60.10">
    <property type="entry name" value="Zinc finger, CCHC-type"/>
    <property type="match status" value="1"/>
</dbReference>
<evidence type="ECO:0000256" key="2">
    <source>
        <dbReference type="ARBA" id="ARBA00022801"/>
    </source>
</evidence>
<evidence type="ECO:0000256" key="1">
    <source>
        <dbReference type="ARBA" id="ARBA00022723"/>
    </source>
</evidence>
<dbReference type="InterPro" id="IPR036397">
    <property type="entry name" value="RNaseH_sf"/>
</dbReference>
<sequence length="1693" mass="192701">MAHFARECRVPRNQENKTKNQETTRRIVNVKDTSSKAIVAIDGAGFDWRYMADDEALTNMAFMAFLDSEDSIETKIEKFENASQSLDKLIESQVIDNSKKGLGYVSYNVVLPPYTGSYGVKCIEVVTHKSSVKISAHIKENNGAPLIKDWESNEEDEVESPPEKERKTIKPIVDKVELEIHKQNDKPARRPVKYAKMYRTQRPRVLNAVRANKDKAVKALACWVCRPIKLESASIVLKKHTYIDARGRSKSETYPISLTSRSLMEGMLHFGDELKMCDKKNSVLFNDIECFVLSPDFKLADESHVLLKVLRKNNMNAKPLALVATAQPNQDPYYQTSKSKKLYAPSSKPSIPTRSHTITRYKGKEIAKSITPPSVSASEEDNDPKQAQRDKDMKKNLALIAKENVGSPVVQQSRIQCFNYKEFGHFAKECKNPKKVTDFAYHKEKMLLCKQAEEGVPLRVEEYDWLADTDEEIDEQELEAHYSYMAKIQEVPTVDSGTDSEPLESNTCLVETNDSNVIPDSPDMCNDDIQNDQNDVESDDEHEIVDNAWVKHTKDQFRAPTAQDMDILIKTCLMPLTLKTQKDSLIFVHELKQKMHANLKYVESLEKEIDELEPDKAEFSNMYDMILKECVSNEVMCTYLLLLSDLDAPAELQCLYLHKVKECNFLAQKLSKQTESVSKEIYTELLRSFSKLEKHSISLELTLQQYLKAQMQDKNIAISELKKLIEKCKGKSMETKFDKPSVVRQPNAQRIPKPSVLGLSKTVTAQTLPQTAKQDVSNTNVLKPGLYQIDTRTTQTRAPQSPQNFRNTNPCMSNSTGVNHKTNVSIPQHRSNQMKDKVVPKNSQVKLQKTQVEDDPGIPSISNNIKSVTTCNDSLNSRTSNVNAVCATYGKCLVDSDHFACVTKMLNDMNARTKKPDVVPISTKKPKVHVNKSVATPHKKVASKSTTHKPKNYYRMLYEKTIKPWKWWIEQQCPSGYKWVPKIKMQWVPKAKNENVQKRKSTCFVRDLQGNDLLIGNRGSDLYTISLQESKASTTLCFMAKASPTQARLWHRRLSHLNFNYINLLSMKDVVIGLLKLKYIKDQLCSSCEDETQEVLKELLTMIKRNLQAPVITVRTNRGTEFLNKTLHAFFKEEGIEHQSFTARTPEQNGVVERRNRTLVESKGYCVYNKITRLIVESIHIRFDEIKEMSKTSVANDTLGLIPQRQKVSDYDNSDPVPQLQNVSSLADAHVTSQQELDLLFGPFKQEMADSAWIEVMQEELHQVDRFQVWELIDKPFGKTIIRLKWLWKNKKDEDQTVIRNKARLVAKGYAQEEGIDFEESFAPVACLEGSSFSLIAFSDDDHARCIDTQKSTSGGIQFLGDKLVSWISKKTKYQLADMFTKALLEDRFKYLVTRIVYINTPSWDRPTICYIYDDDEDCTIAITPILSTKGPDNSLSMGDEHLDTISAMESDEVIKSSVENLVLIPSESKGISDNMYDVPFHDNFPPLDISNDQFEDFSDSNDDSTSIDDDSFSIDDIERILREKLLNINILIADIEALKDNPTLSSDFMTKSSSTSLNFLLEETNTFDNSLPKSETFCFDSEENSSGSNNTHADISLIDYEAFYDDHVKEISSGSTTNHFDFSLYNSFIFDRLINPFPPADRSDFYEFADELAHIISLSEYDCFSFKNEPKSGGFHYGCGGGHFSNKRTQSL</sequence>
<name>A0A6L2JRI6_TANCI</name>
<dbReference type="GO" id="GO:0003676">
    <property type="term" value="F:nucleic acid binding"/>
    <property type="evidence" value="ECO:0007669"/>
    <property type="project" value="InterPro"/>
</dbReference>
<organism evidence="5">
    <name type="scientific">Tanacetum cinerariifolium</name>
    <name type="common">Dalmatian daisy</name>
    <name type="synonym">Chrysanthemum cinerariifolium</name>
    <dbReference type="NCBI Taxonomy" id="118510"/>
    <lineage>
        <taxon>Eukaryota</taxon>
        <taxon>Viridiplantae</taxon>
        <taxon>Streptophyta</taxon>
        <taxon>Embryophyta</taxon>
        <taxon>Tracheophyta</taxon>
        <taxon>Spermatophyta</taxon>
        <taxon>Magnoliopsida</taxon>
        <taxon>eudicotyledons</taxon>
        <taxon>Gunneridae</taxon>
        <taxon>Pentapetalae</taxon>
        <taxon>asterids</taxon>
        <taxon>campanulids</taxon>
        <taxon>Asterales</taxon>
        <taxon>Asteraceae</taxon>
        <taxon>Asteroideae</taxon>
        <taxon>Anthemideae</taxon>
        <taxon>Anthemidinae</taxon>
        <taxon>Tanacetum</taxon>
    </lineage>
</organism>
<gene>
    <name evidence="5" type="ORF">Tci_010212</name>
</gene>
<dbReference type="Pfam" id="PF13976">
    <property type="entry name" value="gag_pre-integrs"/>
    <property type="match status" value="1"/>
</dbReference>
<feature type="region of interest" description="Disordered" evidence="3">
    <location>
        <begin position="369"/>
        <end position="391"/>
    </location>
</feature>
<feature type="region of interest" description="Disordered" evidence="3">
    <location>
        <begin position="795"/>
        <end position="817"/>
    </location>
</feature>
<feature type="domain" description="Integrase catalytic" evidence="4">
    <location>
        <begin position="1040"/>
        <end position="1211"/>
    </location>
</feature>
<comment type="caution">
    <text evidence="5">The sequence shown here is derived from an EMBL/GenBank/DDBJ whole genome shotgun (WGS) entry which is preliminary data.</text>
</comment>
<evidence type="ECO:0000259" key="4">
    <source>
        <dbReference type="PROSITE" id="PS50994"/>
    </source>
</evidence>
<evidence type="ECO:0000313" key="5">
    <source>
        <dbReference type="EMBL" id="GEU38234.1"/>
    </source>
</evidence>